<evidence type="ECO:0000313" key="2">
    <source>
        <dbReference type="Proteomes" id="UP000198238"/>
    </source>
</evidence>
<dbReference type="Pfam" id="PF10993">
    <property type="entry name" value="DUF2818"/>
    <property type="match status" value="1"/>
</dbReference>
<dbReference type="PIRSF" id="PIRSF019883">
    <property type="entry name" value="UCP019883"/>
    <property type="match status" value="1"/>
</dbReference>
<sequence>MTPTMYILLLLALIFANAPFLTQKLFGVVSLNKKHFGHHLLELITGFGLTAALAYLLESRASAVHPQGWEFYAVNVCLYLVFAFPAFVWRYFWHGKNQQ</sequence>
<proteinExistence type="predicted"/>
<dbReference type="EMBL" id="CP022278">
    <property type="protein sequence ID" value="ASK27232.1"/>
    <property type="molecule type" value="Genomic_DNA"/>
</dbReference>
<dbReference type="Proteomes" id="UP000198238">
    <property type="component" value="Chromosome"/>
</dbReference>
<dbReference type="RefSeq" id="WP_089035944.1">
    <property type="nucleotide sequence ID" value="NZ_CP022278.1"/>
</dbReference>
<protein>
    <submittedName>
        <fullName evidence="1">Uncharacterized protein</fullName>
    </submittedName>
</protein>
<dbReference type="AlphaFoldDB" id="A0A220S1E5"/>
<reference evidence="1 2" key="1">
    <citation type="submission" date="2017-06" db="EMBL/GenBank/DDBJ databases">
        <title>Neisseria chenwenguii sp. nov., isolated from the intestinal contents of Tibetan Plateau Pika in Yushu, Qinghai Province, China.</title>
        <authorList>
            <person name="Zhang G."/>
        </authorList>
    </citation>
    <scope>NUCLEOTIDE SEQUENCE [LARGE SCALE GENOMIC DNA]</scope>
    <source>
        <strain evidence="1 2">10023</strain>
    </source>
</reference>
<dbReference type="KEGG" id="nei:BG910_05295"/>
<dbReference type="OrthoDB" id="5785537at2"/>
<organism evidence="1 2">
    <name type="scientific">Neisseria chenwenguii</name>
    <dbReference type="NCBI Taxonomy" id="1853278"/>
    <lineage>
        <taxon>Bacteria</taxon>
        <taxon>Pseudomonadati</taxon>
        <taxon>Pseudomonadota</taxon>
        <taxon>Betaproteobacteria</taxon>
        <taxon>Neisseriales</taxon>
        <taxon>Neisseriaceae</taxon>
        <taxon>Neisseria</taxon>
    </lineage>
</organism>
<accession>A0A220S1E5</accession>
<gene>
    <name evidence="1" type="ORF">BG910_05295</name>
</gene>
<name>A0A220S1E5_9NEIS</name>
<dbReference type="InterPro" id="IPR016768">
    <property type="entry name" value="UCP019883"/>
</dbReference>
<evidence type="ECO:0000313" key="1">
    <source>
        <dbReference type="EMBL" id="ASK27232.1"/>
    </source>
</evidence>
<keyword evidence="2" id="KW-1185">Reference proteome</keyword>